<dbReference type="PANTHER" id="PTHR43664:SF1">
    <property type="entry name" value="BETA-METHYLMALYL-COA DEHYDRATASE"/>
    <property type="match status" value="1"/>
</dbReference>
<dbReference type="Proteomes" id="UP000030710">
    <property type="component" value="Unassembled WGS sequence"/>
</dbReference>
<dbReference type="eggNOG" id="arCOG00774">
    <property type="taxonomic scope" value="Archaea"/>
</dbReference>
<dbReference type="HOGENOM" id="CLU_2909113_0_0_2"/>
<dbReference type="SUPFAM" id="SSF54637">
    <property type="entry name" value="Thioesterase/thiol ester dehydrase-isomerase"/>
    <property type="match status" value="1"/>
</dbReference>
<proteinExistence type="predicted"/>
<evidence type="ECO:0000259" key="1">
    <source>
        <dbReference type="Pfam" id="PF01575"/>
    </source>
</evidence>
<name>U1NCK1_9EURY</name>
<dbReference type="STRING" id="1238425.J07HQW2_00827"/>
<dbReference type="InterPro" id="IPR052342">
    <property type="entry name" value="MCH/BMMD"/>
</dbReference>
<evidence type="ECO:0000313" key="2">
    <source>
        <dbReference type="EMBL" id="ERG94393.1"/>
    </source>
</evidence>
<accession>U1NCK1</accession>
<protein>
    <submittedName>
        <fullName evidence="2">Acyl dehydratase</fullName>
    </submittedName>
</protein>
<sequence>MTGLYYEEFDIGETIKHEKRRTISEHDNQQFCDMTMNQQPLHLDSEFAAEMEFGERLVNGLY</sequence>
<feature type="domain" description="MaoC-like" evidence="1">
    <location>
        <begin position="11"/>
        <end position="62"/>
    </location>
</feature>
<dbReference type="InterPro" id="IPR029069">
    <property type="entry name" value="HotDog_dom_sf"/>
</dbReference>
<dbReference type="EMBL" id="KE356561">
    <property type="protein sequence ID" value="ERG94393.1"/>
    <property type="molecule type" value="Genomic_DNA"/>
</dbReference>
<dbReference type="AlphaFoldDB" id="U1NCK1"/>
<dbReference type="Pfam" id="PF01575">
    <property type="entry name" value="MaoC_dehydratas"/>
    <property type="match status" value="1"/>
</dbReference>
<dbReference type="Gene3D" id="3.10.129.10">
    <property type="entry name" value="Hotdog Thioesterase"/>
    <property type="match status" value="1"/>
</dbReference>
<evidence type="ECO:0000313" key="3">
    <source>
        <dbReference type="Proteomes" id="UP000030710"/>
    </source>
</evidence>
<gene>
    <name evidence="2" type="ORF">J07HQW2_00827</name>
</gene>
<dbReference type="RefSeq" id="WP_021053884.1">
    <property type="nucleotide sequence ID" value="NZ_KE356561.1"/>
</dbReference>
<feature type="non-terminal residue" evidence="2">
    <location>
        <position position="62"/>
    </location>
</feature>
<dbReference type="InterPro" id="IPR002539">
    <property type="entry name" value="MaoC-like_dom"/>
</dbReference>
<organism evidence="2 3">
    <name type="scientific">Haloquadratum walsbyi J07HQW2</name>
    <dbReference type="NCBI Taxonomy" id="1238425"/>
    <lineage>
        <taxon>Archaea</taxon>
        <taxon>Methanobacteriati</taxon>
        <taxon>Methanobacteriota</taxon>
        <taxon>Stenosarchaea group</taxon>
        <taxon>Halobacteria</taxon>
        <taxon>Halobacteriales</taxon>
        <taxon>Haloferacaceae</taxon>
        <taxon>Haloquadratum</taxon>
    </lineage>
</organism>
<reference evidence="2 3" key="1">
    <citation type="journal article" date="2013" name="PLoS ONE">
        <title>Assembly-driven community genomics of a hypersaline microbial ecosystem.</title>
        <authorList>
            <person name="Podell S."/>
            <person name="Ugalde J.A."/>
            <person name="Narasingarao P."/>
            <person name="Banfield J.F."/>
            <person name="Heidelberg K.B."/>
            <person name="Allen E.E."/>
        </authorList>
    </citation>
    <scope>NUCLEOTIDE SEQUENCE [LARGE SCALE GENOMIC DNA]</scope>
    <source>
        <strain evidence="3">J07HQW2</strain>
    </source>
</reference>
<dbReference type="PANTHER" id="PTHR43664">
    <property type="entry name" value="MONOAMINE OXIDASE-RELATED"/>
    <property type="match status" value="1"/>
</dbReference>